<dbReference type="OrthoDB" id="9808392at2"/>
<dbReference type="InterPro" id="IPR002583">
    <property type="entry name" value="Ribosomal_bS20"/>
</dbReference>
<dbReference type="SUPFAM" id="SSF46992">
    <property type="entry name" value="Ribosomal protein S20"/>
    <property type="match status" value="1"/>
</dbReference>
<evidence type="ECO:0000256" key="2">
    <source>
        <dbReference type="ARBA" id="ARBA00007634"/>
    </source>
</evidence>
<dbReference type="PANTHER" id="PTHR33398">
    <property type="entry name" value="30S RIBOSOMAL PROTEIN S20"/>
    <property type="match status" value="1"/>
</dbReference>
<dbReference type="STRING" id="1826909.A5893_00225"/>
<gene>
    <name evidence="8" type="primary">rpsT</name>
    <name evidence="9" type="ORF">A5893_00225</name>
</gene>
<accession>A0A179DM27</accession>
<comment type="similarity">
    <text evidence="2 8">Belongs to the bacterial ribosomal protein bS20 family.</text>
</comment>
<dbReference type="GO" id="GO:0005829">
    <property type="term" value="C:cytosol"/>
    <property type="evidence" value="ECO:0007669"/>
    <property type="project" value="TreeGrafter"/>
</dbReference>
<evidence type="ECO:0000313" key="10">
    <source>
        <dbReference type="Proteomes" id="UP000078459"/>
    </source>
</evidence>
<protein>
    <recommendedName>
        <fullName evidence="7 8">Small ribosomal subunit protein bS20</fullName>
    </recommendedName>
</protein>
<keyword evidence="10" id="KW-1185">Reference proteome</keyword>
<reference evidence="9 10" key="1">
    <citation type="submission" date="2016-04" db="EMBL/GenBank/DDBJ databases">
        <authorList>
            <person name="Evans L.H."/>
            <person name="Alamgir A."/>
            <person name="Owens N."/>
            <person name="Weber N.D."/>
            <person name="Virtaneva K."/>
            <person name="Barbian K."/>
            <person name="Babar A."/>
            <person name="Rosenke K."/>
        </authorList>
    </citation>
    <scope>NUCLEOTIDE SEQUENCE [LARGE SCALE GENOMIC DNA]</scope>
    <source>
        <strain evidence="9 10">CCM 8644</strain>
    </source>
</reference>
<evidence type="ECO:0000256" key="4">
    <source>
        <dbReference type="ARBA" id="ARBA00022884"/>
    </source>
</evidence>
<comment type="function">
    <text evidence="1 8">Binds directly to 16S ribosomal RNA.</text>
</comment>
<evidence type="ECO:0000256" key="5">
    <source>
        <dbReference type="ARBA" id="ARBA00022980"/>
    </source>
</evidence>
<dbReference type="InterPro" id="IPR036510">
    <property type="entry name" value="Ribosomal_bS20_sf"/>
</dbReference>
<keyword evidence="6 8" id="KW-0687">Ribonucleoprotein</keyword>
<dbReference type="GO" id="GO:0003735">
    <property type="term" value="F:structural constituent of ribosome"/>
    <property type="evidence" value="ECO:0007669"/>
    <property type="project" value="InterPro"/>
</dbReference>
<dbReference type="NCBIfam" id="TIGR00029">
    <property type="entry name" value="S20"/>
    <property type="match status" value="1"/>
</dbReference>
<dbReference type="Pfam" id="PF01649">
    <property type="entry name" value="Ribosomal_S20p"/>
    <property type="match status" value="1"/>
</dbReference>
<organism evidence="9 10">
    <name type="scientific">Pedobacter psychrophilus</name>
    <dbReference type="NCBI Taxonomy" id="1826909"/>
    <lineage>
        <taxon>Bacteria</taxon>
        <taxon>Pseudomonadati</taxon>
        <taxon>Bacteroidota</taxon>
        <taxon>Sphingobacteriia</taxon>
        <taxon>Sphingobacteriales</taxon>
        <taxon>Sphingobacteriaceae</taxon>
        <taxon>Pedobacter</taxon>
    </lineage>
</organism>
<evidence type="ECO:0000256" key="7">
    <source>
        <dbReference type="ARBA" id="ARBA00035136"/>
    </source>
</evidence>
<keyword evidence="5 8" id="KW-0689">Ribosomal protein</keyword>
<evidence type="ECO:0000256" key="6">
    <source>
        <dbReference type="ARBA" id="ARBA00023274"/>
    </source>
</evidence>
<evidence type="ECO:0000256" key="1">
    <source>
        <dbReference type="ARBA" id="ARBA00003134"/>
    </source>
</evidence>
<dbReference type="HAMAP" id="MF_00500">
    <property type="entry name" value="Ribosomal_bS20"/>
    <property type="match status" value="1"/>
</dbReference>
<evidence type="ECO:0000256" key="3">
    <source>
        <dbReference type="ARBA" id="ARBA00022730"/>
    </source>
</evidence>
<comment type="caution">
    <text evidence="9">The sequence shown here is derived from an EMBL/GenBank/DDBJ whole genome shotgun (WGS) entry which is preliminary data.</text>
</comment>
<dbReference type="EMBL" id="LWHJ01000011">
    <property type="protein sequence ID" value="OAQ41579.1"/>
    <property type="molecule type" value="Genomic_DNA"/>
</dbReference>
<dbReference type="PANTHER" id="PTHR33398:SF1">
    <property type="entry name" value="SMALL RIBOSOMAL SUBUNIT PROTEIN BS20C"/>
    <property type="match status" value="1"/>
</dbReference>
<dbReference type="GO" id="GO:0070181">
    <property type="term" value="F:small ribosomal subunit rRNA binding"/>
    <property type="evidence" value="ECO:0007669"/>
    <property type="project" value="TreeGrafter"/>
</dbReference>
<proteinExistence type="inferred from homology"/>
<keyword evidence="3 8" id="KW-0699">rRNA-binding</keyword>
<dbReference type="GO" id="GO:0006412">
    <property type="term" value="P:translation"/>
    <property type="evidence" value="ECO:0007669"/>
    <property type="project" value="UniProtKB-UniRule"/>
</dbReference>
<reference evidence="9 10" key="2">
    <citation type="submission" date="2016-06" db="EMBL/GenBank/DDBJ databases">
        <title>Pedobacter psychrophilus sp. nov., isolated from Antarctic fragmentary rock.</title>
        <authorList>
            <person name="Svec P."/>
        </authorList>
    </citation>
    <scope>NUCLEOTIDE SEQUENCE [LARGE SCALE GENOMIC DNA]</scope>
    <source>
        <strain evidence="9 10">CCM 8644</strain>
    </source>
</reference>
<dbReference type="Gene3D" id="1.20.58.110">
    <property type="entry name" value="Ribosomal protein S20"/>
    <property type="match status" value="1"/>
</dbReference>
<sequence length="83" mass="9528">MANHKSAIKRIRANATKRLRNRYQAKTTRTFIKRLRNAVSKEEAQALLPKVTSMLDRLAKKNVIHKNKAANNKSKLTKFVNAL</sequence>
<dbReference type="Proteomes" id="UP000078459">
    <property type="component" value="Unassembled WGS sequence"/>
</dbReference>
<dbReference type="AlphaFoldDB" id="A0A179DM27"/>
<name>A0A179DM27_9SPHI</name>
<evidence type="ECO:0000256" key="8">
    <source>
        <dbReference type="HAMAP-Rule" id="MF_00500"/>
    </source>
</evidence>
<dbReference type="RefSeq" id="WP_068820610.1">
    <property type="nucleotide sequence ID" value="NZ_LWHJ01000011.1"/>
</dbReference>
<dbReference type="GO" id="GO:0015935">
    <property type="term" value="C:small ribosomal subunit"/>
    <property type="evidence" value="ECO:0007669"/>
    <property type="project" value="TreeGrafter"/>
</dbReference>
<evidence type="ECO:0000313" key="9">
    <source>
        <dbReference type="EMBL" id="OAQ41579.1"/>
    </source>
</evidence>
<keyword evidence="4 8" id="KW-0694">RNA-binding</keyword>